<evidence type="ECO:0000256" key="1">
    <source>
        <dbReference type="PROSITE-ProRule" id="PRU00285"/>
    </source>
</evidence>
<gene>
    <name evidence="3" type="ORF">DICPUDRAFT_148758</name>
</gene>
<dbReference type="EMBL" id="GL870974">
    <property type="protein sequence ID" value="EGC38563.1"/>
    <property type="molecule type" value="Genomic_DNA"/>
</dbReference>
<feature type="domain" description="SHSP" evidence="2">
    <location>
        <begin position="362"/>
        <end position="477"/>
    </location>
</feature>
<reference evidence="4" key="1">
    <citation type="journal article" date="2011" name="Genome Biol.">
        <title>Comparative genomics of the social amoebae Dictyostelium discoideum and Dictyostelium purpureum.</title>
        <authorList>
            <consortium name="US DOE Joint Genome Institute (JGI-PGF)"/>
            <person name="Sucgang R."/>
            <person name="Kuo A."/>
            <person name="Tian X."/>
            <person name="Salerno W."/>
            <person name="Parikh A."/>
            <person name="Feasley C.L."/>
            <person name="Dalin E."/>
            <person name="Tu H."/>
            <person name="Huang E."/>
            <person name="Barry K."/>
            <person name="Lindquist E."/>
            <person name="Shapiro H."/>
            <person name="Bruce D."/>
            <person name="Schmutz J."/>
            <person name="Salamov A."/>
            <person name="Fey P."/>
            <person name="Gaudet P."/>
            <person name="Anjard C."/>
            <person name="Babu M.M."/>
            <person name="Basu S."/>
            <person name="Bushmanova Y."/>
            <person name="van der Wel H."/>
            <person name="Katoh-Kurasawa M."/>
            <person name="Dinh C."/>
            <person name="Coutinho P.M."/>
            <person name="Saito T."/>
            <person name="Elias M."/>
            <person name="Schaap P."/>
            <person name="Kay R.R."/>
            <person name="Henrissat B."/>
            <person name="Eichinger L."/>
            <person name="Rivero F."/>
            <person name="Putnam N.H."/>
            <person name="West C.M."/>
            <person name="Loomis W.F."/>
            <person name="Chisholm R.L."/>
            <person name="Shaulsky G."/>
            <person name="Strassmann J.E."/>
            <person name="Queller D.C."/>
            <person name="Kuspa A."/>
            <person name="Grigoriev I.V."/>
        </authorList>
    </citation>
    <scope>NUCLEOTIDE SEQUENCE [LARGE SCALE GENOMIC DNA]</scope>
    <source>
        <strain evidence="4">QSDP1</strain>
    </source>
</reference>
<dbReference type="RefSeq" id="XP_003284934.1">
    <property type="nucleotide sequence ID" value="XM_003284886.1"/>
</dbReference>
<dbReference type="OrthoDB" id="10043329at2759"/>
<dbReference type="eggNOG" id="ENOG502R9SA">
    <property type="taxonomic scope" value="Eukaryota"/>
</dbReference>
<keyword evidence="4" id="KW-1185">Reference proteome</keyword>
<dbReference type="PANTHER" id="PTHR34726:SF3">
    <property type="entry name" value="GUANYLATE-BINDING PROTEIN N-TERMINAL DOMAIN-CONTAINING PROTEIN-RELATED"/>
    <property type="match status" value="1"/>
</dbReference>
<organism evidence="3 4">
    <name type="scientific">Dictyostelium purpureum</name>
    <name type="common">Slime mold</name>
    <dbReference type="NCBI Taxonomy" id="5786"/>
    <lineage>
        <taxon>Eukaryota</taxon>
        <taxon>Amoebozoa</taxon>
        <taxon>Evosea</taxon>
        <taxon>Eumycetozoa</taxon>
        <taxon>Dictyostelia</taxon>
        <taxon>Dictyosteliales</taxon>
        <taxon>Dictyosteliaceae</taxon>
        <taxon>Dictyostelium</taxon>
    </lineage>
</organism>
<evidence type="ECO:0000313" key="4">
    <source>
        <dbReference type="Proteomes" id="UP000001064"/>
    </source>
</evidence>
<dbReference type="PROSITE" id="PS01031">
    <property type="entry name" value="SHSP"/>
    <property type="match status" value="1"/>
</dbReference>
<dbReference type="Gene3D" id="2.60.40.790">
    <property type="match status" value="1"/>
</dbReference>
<dbReference type="SUPFAM" id="SSF52540">
    <property type="entry name" value="P-loop containing nucleoside triphosphate hydrolases"/>
    <property type="match status" value="1"/>
</dbReference>
<dbReference type="STRING" id="5786.F0ZBX5"/>
<protein>
    <recommendedName>
        <fullName evidence="2">SHSP domain-containing protein</fullName>
    </recommendedName>
</protein>
<dbReference type="InterPro" id="IPR002068">
    <property type="entry name" value="A-crystallin/Hsp20_dom"/>
</dbReference>
<dbReference type="SUPFAM" id="SSF49764">
    <property type="entry name" value="HSP20-like chaperones"/>
    <property type="match status" value="1"/>
</dbReference>
<dbReference type="InterPro" id="IPR008978">
    <property type="entry name" value="HSP20-like_chaperone"/>
</dbReference>
<comment type="similarity">
    <text evidence="1">Belongs to the small heat shock protein (HSP20) family.</text>
</comment>
<dbReference type="InterPro" id="IPR027417">
    <property type="entry name" value="P-loop_NTPase"/>
</dbReference>
<dbReference type="InParanoid" id="F0ZBX5"/>
<proteinExistence type="inferred from homology"/>
<sequence>MEPINSPNLRDFSKLVAENNSTGWPFKKNENYIRKEPIDQYDMVIKIDSLKKCVENGIPIQLHSSVKKKWSELQSTPIVSVLGLYNKGKTYVLSRIFDLKLESSFFSHTEGLSFITSKSSLSNVLIGLDTKGSNTPIKCTIEKMGDEIIDSQYTEVFIREITLFLSDIVLIVVDRLTRDDQLYIQQVRQKYSTISGKDVNNIIIIHNLSHCRDIDQMDKVVKEEVVEAFCAKAYKNIEKSPYYVGQDGIRHVVMCADENGFNGTLPSNAGKQVNKKTIELVCEWLRASSSISQKPKNNSYLYQFIKENMNKIIGHYFSEQYSLEIDSALNDNPSFTINGIDPKASKNPTYVTNLKIDMAGVINGGSNTQPCMVKEDPENYYLDIDCTGYEKESLSFAISESTILKVKSNCPRCFGITPSLNTIHNDFRSNETLGFEYKFAKMVEDKPTKLELKNGVLKLTIKKKKTVLEYKIEEFGI</sequence>
<dbReference type="GeneID" id="10507012"/>
<dbReference type="Proteomes" id="UP000001064">
    <property type="component" value="Unassembled WGS sequence"/>
</dbReference>
<name>F0ZBX5_DICPU</name>
<dbReference type="PANTHER" id="PTHR34726">
    <property type="entry name" value="GBP DOMAIN-CONTAINING PROTEIN"/>
    <property type="match status" value="1"/>
</dbReference>
<dbReference type="OMA" id="EVNHFQR"/>
<evidence type="ECO:0000313" key="3">
    <source>
        <dbReference type="EMBL" id="EGC38563.1"/>
    </source>
</evidence>
<dbReference type="KEGG" id="dpp:DICPUDRAFT_148758"/>
<dbReference type="AlphaFoldDB" id="F0ZBX5"/>
<dbReference type="VEuPathDB" id="AmoebaDB:DICPUDRAFT_148758"/>
<evidence type="ECO:0000259" key="2">
    <source>
        <dbReference type="PROSITE" id="PS01031"/>
    </source>
</evidence>
<accession>F0ZBX5</accession>